<dbReference type="InterPro" id="IPR008979">
    <property type="entry name" value="Galactose-bd-like_sf"/>
</dbReference>
<dbReference type="InterPro" id="IPR000421">
    <property type="entry name" value="FA58C"/>
</dbReference>
<evidence type="ECO:0000313" key="5">
    <source>
        <dbReference type="EMBL" id="SCG59318.1"/>
    </source>
</evidence>
<dbReference type="OrthoDB" id="5242711at2"/>
<keyword evidence="1" id="KW-0812">Transmembrane</keyword>
<dbReference type="SUPFAM" id="SSF49785">
    <property type="entry name" value="Galactose-binding domain-like"/>
    <property type="match status" value="2"/>
</dbReference>
<evidence type="ECO:0000256" key="1">
    <source>
        <dbReference type="SAM" id="Phobius"/>
    </source>
</evidence>
<keyword evidence="5" id="KW-0808">Transferase</keyword>
<feature type="transmembrane region" description="Helical" evidence="1">
    <location>
        <begin position="1313"/>
        <end position="1345"/>
    </location>
</feature>
<feature type="transmembrane region" description="Helical" evidence="1">
    <location>
        <begin position="378"/>
        <end position="396"/>
    </location>
</feature>
<feature type="transmembrane region" description="Helical" evidence="1">
    <location>
        <begin position="228"/>
        <end position="249"/>
    </location>
</feature>
<gene>
    <name evidence="5" type="ORF">GA0070614_3035</name>
</gene>
<proteinExistence type="predicted"/>
<feature type="domain" description="Arabinofuranosyltransferase D third carbohydrate binding module" evidence="4">
    <location>
        <begin position="966"/>
        <end position="1091"/>
    </location>
</feature>
<feature type="transmembrane region" description="Helical" evidence="1">
    <location>
        <begin position="190"/>
        <end position="216"/>
    </location>
</feature>
<dbReference type="Pfam" id="PF11847">
    <property type="entry name" value="GT-C_AftD"/>
    <property type="match status" value="1"/>
</dbReference>
<protein>
    <submittedName>
        <fullName evidence="5">Arabinofuranan 3-O-arabinosyltransferase</fullName>
    </submittedName>
</protein>
<keyword evidence="1" id="KW-1133">Transmembrane helix</keyword>
<evidence type="ECO:0000313" key="6">
    <source>
        <dbReference type="Proteomes" id="UP000198215"/>
    </source>
</evidence>
<feature type="transmembrane region" description="Helical" evidence="1">
    <location>
        <begin position="1396"/>
        <end position="1414"/>
    </location>
</feature>
<dbReference type="Gene3D" id="2.60.120.260">
    <property type="entry name" value="Galactose-binding domain-like"/>
    <property type="match status" value="2"/>
</dbReference>
<feature type="transmembrane region" description="Helical" evidence="1">
    <location>
        <begin position="21"/>
        <end position="39"/>
    </location>
</feature>
<dbReference type="Pfam" id="PF24607">
    <property type="entry name" value="CBM_AftD"/>
    <property type="match status" value="1"/>
</dbReference>
<organism evidence="5 6">
    <name type="scientific">Micromonospora coxensis</name>
    <dbReference type="NCBI Taxonomy" id="356852"/>
    <lineage>
        <taxon>Bacteria</taxon>
        <taxon>Bacillati</taxon>
        <taxon>Actinomycetota</taxon>
        <taxon>Actinomycetes</taxon>
        <taxon>Micromonosporales</taxon>
        <taxon>Micromonosporaceae</taxon>
        <taxon>Micromonospora</taxon>
    </lineage>
</organism>
<dbReference type="Proteomes" id="UP000198215">
    <property type="component" value="Chromosome I"/>
</dbReference>
<keyword evidence="6" id="KW-1185">Reference proteome</keyword>
<dbReference type="InterPro" id="IPR056997">
    <property type="entry name" value="CBM_AftD"/>
</dbReference>
<evidence type="ECO:0000259" key="3">
    <source>
        <dbReference type="Pfam" id="PF11847"/>
    </source>
</evidence>
<dbReference type="EMBL" id="LT607753">
    <property type="protein sequence ID" value="SCG59318.1"/>
    <property type="molecule type" value="Genomic_DNA"/>
</dbReference>
<sequence>MQQSPGRPGQAESPDTTPRTVWRLRLVAVCVALSALAFLQDPGLVVIDTKVDLAIDPAGWMTRSLHVWDPDGTFGQLQNQAYGYLWPMGPFFLAGKLLAVPAWVVQRLWWALVMTVACTGVVRLAERLHIGTPWARLLAGVAFALSPRLLTELGPISVEAWPSAVAPWVLVPLVGLAHGAPLRRAVTRSALVVACAGGVNATAVLAVVPLAALWLVGLHPFRLRVKALVAWGLAVAAATAWWLVPLLLLGRYSPPFLDYIETAPVTTAPTDTTTVLRGASHWHAYLNGAYGPPWTAGWRLATEQPLVIATLVVAGLGIAGLARRGMPYRRFLVTGLLVGLALVGLGHVGQLDGFGAQTQRAFLDAAGAPLRNVHKFDVVLRLPLILGLAHLVGLVLRAARTGDRPELAALLPRLLQPVRLRAALVTGTALVAVGAVATPALGGGLAAQGSFRDVPGYWQAATTWLDRNVGDDRVLVVPAARFPRYLWGSPSDEMTQPLLERPWAVRSSVPLTPPGTIRLLDAVESALASGQGSAGLADLLARSGVRYLLLRADLDYGRSDATQPVVVRQALLRSPGIAPVRGFGPEVGGGRLPGNFVDRGLDTRVRALEVFEVRRSVDPVVAYDADDVTTVVGGPESLLPLAASGRLSDAPTVLAGDRPDQLGDTPVTLTDGLRRREVAFGRQHDNASATLTPGERPRLAAPARDYLPDWGDEASTVVRYLGIGGVRASSAWSQAQSLGATRPEHQPYAAVDGDLSTSWRSAPGTVATGQWFEVELLQPQVVRKLRITFDTGADSLPTKVTVTAGRQQTTVPTSGRVLDVTLPDGYPTRVVRVTVEQVFDVRAGFGGVGISELAIPGMEAARTLVVPSPPATTAPASVVLTAAPSVPACVFERGQPICDGGLARASEDSDKIDRTVELPVAAGYQVAVRARPRPGAALNALLDPGGAAAVTTGVTPTVVASTTGVPHPAARPGAVVDGDASTTWYAADSDRQPWLRLTWPKPRLISGLRMTLPSTAAAARPWRITVFGDGGMRGGVLDEGGGFLFDRPLLSDEITVLVSDLIPARSYDPYRRVTQDLPVGVGELTVLPAARVTRADPLKRVPLPCGSGPDVAVAGERRTTALLANRRDLLELREVNAVLCGADAKEPVTLAAGEARLLAAGNRLAVPTQLTLTPLGVLPGASGGTAAGTGEPAATRTAVRIDGWSATRRDLHLTGYPGERVLALRENANAGWVATAGGKRLTPFVVDGWQQGWLVPAGYRGTVELRFAPDDGYVLALGAGAALLAGVAVLAALPSRRTGVPVPPVVRRRRGRFLAAFVGGGALLLVGGPAAVGVALLVFVGVLGGRALEPHLHPPDRRGMHRLRRATVRWLPVACFAVAGWYAATRGGHTAWQPQLAAVATATLLWLSLVLRRFRRGH</sequence>
<feature type="domain" description="Alpha-(1-&gt;3)-arabinofuranosyltransferase N-terminal GT-C" evidence="3">
    <location>
        <begin position="33"/>
        <end position="701"/>
    </location>
</feature>
<keyword evidence="1" id="KW-0472">Membrane</keyword>
<dbReference type="GO" id="GO:0016740">
    <property type="term" value="F:transferase activity"/>
    <property type="evidence" value="ECO:0007669"/>
    <property type="project" value="UniProtKB-KW"/>
</dbReference>
<dbReference type="Pfam" id="PF00754">
    <property type="entry name" value="F5_F8_type_C"/>
    <property type="match status" value="1"/>
</dbReference>
<feature type="transmembrane region" description="Helical" evidence="1">
    <location>
        <begin position="331"/>
        <end position="349"/>
    </location>
</feature>
<feature type="domain" description="F5/8 type C" evidence="2">
    <location>
        <begin position="738"/>
        <end position="835"/>
    </location>
</feature>
<reference evidence="6" key="1">
    <citation type="submission" date="2016-06" db="EMBL/GenBank/DDBJ databases">
        <authorList>
            <person name="Varghese N."/>
            <person name="Submissions Spin"/>
        </authorList>
    </citation>
    <scope>NUCLEOTIDE SEQUENCE [LARGE SCALE GENOMIC DNA]</scope>
    <source>
        <strain evidence="6">DSM 45161</strain>
    </source>
</reference>
<dbReference type="InterPro" id="IPR021798">
    <property type="entry name" value="AftD_N"/>
</dbReference>
<name>A0A1C5ILV4_9ACTN</name>
<evidence type="ECO:0000259" key="2">
    <source>
        <dbReference type="Pfam" id="PF00754"/>
    </source>
</evidence>
<accession>A0A1C5ILV4</accession>
<feature type="transmembrane region" description="Helical" evidence="1">
    <location>
        <begin position="1273"/>
        <end position="1293"/>
    </location>
</feature>
<evidence type="ECO:0000259" key="4">
    <source>
        <dbReference type="Pfam" id="PF24607"/>
    </source>
</evidence>